<keyword evidence="13" id="KW-0969">Cilium</keyword>
<evidence type="ECO:0000313" key="14">
    <source>
        <dbReference type="Proteomes" id="UP000276443"/>
    </source>
</evidence>
<evidence type="ECO:0000256" key="1">
    <source>
        <dbReference type="ARBA" id="ARBA00004117"/>
    </source>
</evidence>
<keyword evidence="14" id="KW-1185">Reference proteome</keyword>
<dbReference type="PRINTS" id="PR01009">
    <property type="entry name" value="FLGMRINGFLIF"/>
</dbReference>
<dbReference type="Pfam" id="PF01514">
    <property type="entry name" value="YscJ_FliF"/>
    <property type="match status" value="1"/>
</dbReference>
<evidence type="ECO:0000313" key="13">
    <source>
        <dbReference type="EMBL" id="RPF55998.1"/>
    </source>
</evidence>
<keyword evidence="13" id="KW-0282">Flagellum</keyword>
<dbReference type="InterPro" id="IPR000067">
    <property type="entry name" value="FlgMring_FliF"/>
</dbReference>
<dbReference type="GO" id="GO:0005886">
    <property type="term" value="C:plasma membrane"/>
    <property type="evidence" value="ECO:0007669"/>
    <property type="project" value="UniProtKB-SubCell"/>
</dbReference>
<comment type="caution">
    <text evidence="13">The sequence shown here is derived from an EMBL/GenBank/DDBJ whole genome shotgun (WGS) entry which is preliminary data.</text>
</comment>
<dbReference type="InterPro" id="IPR043427">
    <property type="entry name" value="YscJ/FliF"/>
</dbReference>
<organism evidence="13 14">
    <name type="scientific">Aquisalibacillus elongatus</name>
    <dbReference type="NCBI Taxonomy" id="485577"/>
    <lineage>
        <taxon>Bacteria</taxon>
        <taxon>Bacillati</taxon>
        <taxon>Bacillota</taxon>
        <taxon>Bacilli</taxon>
        <taxon>Bacillales</taxon>
        <taxon>Bacillaceae</taxon>
        <taxon>Aquisalibacillus</taxon>
    </lineage>
</organism>
<dbReference type="PIRSF" id="PIRSF004862">
    <property type="entry name" value="FliF"/>
    <property type="match status" value="1"/>
</dbReference>
<name>A0A3N5C1N9_9BACI</name>
<comment type="similarity">
    <text evidence="3 9">Belongs to the FliF family.</text>
</comment>
<protein>
    <recommendedName>
        <fullName evidence="9">Flagellar M-ring protein</fullName>
    </recommendedName>
</protein>
<keyword evidence="8 9" id="KW-0975">Bacterial flagellum</keyword>
<feature type="domain" description="Flagellar M-ring N-terminal" evidence="11">
    <location>
        <begin position="46"/>
        <end position="220"/>
    </location>
</feature>
<dbReference type="InterPro" id="IPR013556">
    <property type="entry name" value="Flag_M-ring_C"/>
</dbReference>
<keyword evidence="6 10" id="KW-1133">Transmembrane helix</keyword>
<evidence type="ECO:0000259" key="12">
    <source>
        <dbReference type="Pfam" id="PF08345"/>
    </source>
</evidence>
<evidence type="ECO:0000256" key="7">
    <source>
        <dbReference type="ARBA" id="ARBA00023136"/>
    </source>
</evidence>
<dbReference type="GO" id="GO:0003774">
    <property type="term" value="F:cytoskeletal motor activity"/>
    <property type="evidence" value="ECO:0007669"/>
    <property type="project" value="InterPro"/>
</dbReference>
<dbReference type="GO" id="GO:0071973">
    <property type="term" value="P:bacterial-type flagellum-dependent cell motility"/>
    <property type="evidence" value="ECO:0007669"/>
    <property type="project" value="InterPro"/>
</dbReference>
<dbReference type="PANTHER" id="PTHR30046">
    <property type="entry name" value="FLAGELLAR M-RING PROTEIN"/>
    <property type="match status" value="1"/>
</dbReference>
<dbReference type="RefSeq" id="WP_124220044.1">
    <property type="nucleotide sequence ID" value="NZ_RKRF01000007.1"/>
</dbReference>
<comment type="subcellular location">
    <subcellularLocation>
        <location evidence="1 9">Bacterial flagellum basal body</location>
    </subcellularLocation>
    <subcellularLocation>
        <location evidence="2">Cell membrane</location>
        <topology evidence="2">Multi-pass membrane protein</topology>
    </subcellularLocation>
</comment>
<dbReference type="GO" id="GO:0009431">
    <property type="term" value="C:bacterial-type flagellum basal body, MS ring"/>
    <property type="evidence" value="ECO:0007669"/>
    <property type="project" value="InterPro"/>
</dbReference>
<keyword evidence="5 10" id="KW-0812">Transmembrane</keyword>
<feature type="transmembrane region" description="Helical" evidence="10">
    <location>
        <begin position="25"/>
        <end position="45"/>
    </location>
</feature>
<gene>
    <name evidence="13" type="ORF">EDC24_0885</name>
</gene>
<accession>A0A3N5C1N9</accession>
<reference evidence="13 14" key="1">
    <citation type="submission" date="2018-11" db="EMBL/GenBank/DDBJ databases">
        <title>Genomic Encyclopedia of Type Strains, Phase IV (KMG-IV): sequencing the most valuable type-strain genomes for metagenomic binning, comparative biology and taxonomic classification.</title>
        <authorList>
            <person name="Goeker M."/>
        </authorList>
    </citation>
    <scope>NUCLEOTIDE SEQUENCE [LARGE SCALE GENOMIC DNA]</scope>
    <source>
        <strain evidence="13 14">DSM 18090</strain>
    </source>
</reference>
<comment type="function">
    <text evidence="9">The M ring may be actively involved in energy transduction.</text>
</comment>
<sequence>MNETVQQYKNKIVDSWKERTKPQKIGIIGGTLGIIFVLILITVLLSSSNMVPIYNDLSPEEAGQLTEELDNQGVNYELENGGTTVLVPEQEADRLVVELAAQGIPNSGDIDFSFFSANVSWGMTDEERQIIERDALQTELSQLITTIDGVEGAKVLINQPTESVFVGDQPEESSASIVLNTSYNQSFEQGEIQSLYHLVSKAVDNLPTENIVIMNQYSEYYDLEQANSSGSGNTYAEHQQIKRDIERDLQRRVQRLLGSMIGQQKVVVSVTANVDTTSENRVEELVEPVDLENMEGLPVSIDRVTETYTGYDGSDVTQGEVDVPQYLAEENPNELSEYENVKETINNEFNRIRREIVESPYEIRDLGIQVAVDNSVEETDGEEVTLSDNEQLAVEEDIQSILSSMIETSVSSDVVNNNEAFNPEDKISIAFQPFNNEPVTTQSEPAIPTWVYIVGAVLILLIILLIYLMLRKKPATEEVSTEATQMIDEVIDDLPTEEEQSESAVRRKQLEKMAKENPEEFAKLLRTWISED</sequence>
<evidence type="ECO:0000256" key="10">
    <source>
        <dbReference type="SAM" id="Phobius"/>
    </source>
</evidence>
<evidence type="ECO:0000256" key="9">
    <source>
        <dbReference type="PIRNR" id="PIRNR004862"/>
    </source>
</evidence>
<evidence type="ECO:0000256" key="3">
    <source>
        <dbReference type="ARBA" id="ARBA00007971"/>
    </source>
</evidence>
<dbReference type="InterPro" id="IPR045851">
    <property type="entry name" value="AMP-bd_C_sf"/>
</dbReference>
<dbReference type="Pfam" id="PF08345">
    <property type="entry name" value="YscJ_FliF_C"/>
    <property type="match status" value="1"/>
</dbReference>
<feature type="domain" description="Flagellar M-ring C-terminal" evidence="12">
    <location>
        <begin position="257"/>
        <end position="395"/>
    </location>
</feature>
<dbReference type="EMBL" id="RKRF01000007">
    <property type="protein sequence ID" value="RPF55998.1"/>
    <property type="molecule type" value="Genomic_DNA"/>
</dbReference>
<evidence type="ECO:0000256" key="4">
    <source>
        <dbReference type="ARBA" id="ARBA00022475"/>
    </source>
</evidence>
<evidence type="ECO:0000259" key="11">
    <source>
        <dbReference type="Pfam" id="PF01514"/>
    </source>
</evidence>
<dbReference type="OrthoDB" id="9807026at2"/>
<proteinExistence type="inferred from homology"/>
<evidence type="ECO:0000256" key="5">
    <source>
        <dbReference type="ARBA" id="ARBA00022692"/>
    </source>
</evidence>
<dbReference type="PANTHER" id="PTHR30046:SF0">
    <property type="entry name" value="FLAGELLAR M-RING PROTEIN"/>
    <property type="match status" value="1"/>
</dbReference>
<dbReference type="InterPro" id="IPR006182">
    <property type="entry name" value="FliF_N_dom"/>
</dbReference>
<keyword evidence="4" id="KW-1003">Cell membrane</keyword>
<keyword evidence="13" id="KW-0966">Cell projection</keyword>
<keyword evidence="7 10" id="KW-0472">Membrane</keyword>
<dbReference type="Proteomes" id="UP000276443">
    <property type="component" value="Unassembled WGS sequence"/>
</dbReference>
<evidence type="ECO:0000256" key="6">
    <source>
        <dbReference type="ARBA" id="ARBA00022989"/>
    </source>
</evidence>
<dbReference type="NCBIfam" id="TIGR00206">
    <property type="entry name" value="fliF"/>
    <property type="match status" value="1"/>
</dbReference>
<dbReference type="Gene3D" id="3.30.300.30">
    <property type="match status" value="1"/>
</dbReference>
<evidence type="ECO:0000256" key="2">
    <source>
        <dbReference type="ARBA" id="ARBA00004651"/>
    </source>
</evidence>
<evidence type="ECO:0000256" key="8">
    <source>
        <dbReference type="ARBA" id="ARBA00023143"/>
    </source>
</evidence>
<feature type="transmembrane region" description="Helical" evidence="10">
    <location>
        <begin position="450"/>
        <end position="470"/>
    </location>
</feature>
<dbReference type="AlphaFoldDB" id="A0A3N5C1N9"/>